<organism evidence="1 2">
    <name type="scientific">Cucumis sativus</name>
    <name type="common">Cucumber</name>
    <dbReference type="NCBI Taxonomy" id="3659"/>
    <lineage>
        <taxon>Eukaryota</taxon>
        <taxon>Viridiplantae</taxon>
        <taxon>Streptophyta</taxon>
        <taxon>Embryophyta</taxon>
        <taxon>Tracheophyta</taxon>
        <taxon>Spermatophyta</taxon>
        <taxon>Magnoliopsida</taxon>
        <taxon>eudicotyledons</taxon>
        <taxon>Gunneridae</taxon>
        <taxon>Pentapetalae</taxon>
        <taxon>rosids</taxon>
        <taxon>fabids</taxon>
        <taxon>Cucurbitales</taxon>
        <taxon>Cucurbitaceae</taxon>
        <taxon>Benincaseae</taxon>
        <taxon>Cucumis</taxon>
    </lineage>
</organism>
<reference evidence="1 2" key="4">
    <citation type="journal article" date="2011" name="BMC Genomics">
        <title>RNA-Seq improves annotation of protein-coding genes in the cucumber genome.</title>
        <authorList>
            <person name="Li Z."/>
            <person name="Zhang Z."/>
            <person name="Yan P."/>
            <person name="Huang S."/>
            <person name="Fei Z."/>
            <person name="Lin K."/>
        </authorList>
    </citation>
    <scope>NUCLEOTIDE SEQUENCE [LARGE SCALE GENOMIC DNA]</scope>
    <source>
        <strain evidence="2">cv. 9930</strain>
    </source>
</reference>
<evidence type="ECO:0000313" key="2">
    <source>
        <dbReference type="Proteomes" id="UP000029981"/>
    </source>
</evidence>
<reference evidence="1 2" key="3">
    <citation type="journal article" date="2010" name="BMC Genomics">
        <title>Transcriptome sequencing and comparative analysis of cucumber flowers with different sex types.</title>
        <authorList>
            <person name="Guo S."/>
            <person name="Zheng Y."/>
            <person name="Joung J.G."/>
            <person name="Liu S."/>
            <person name="Zhang Z."/>
            <person name="Crasta O.R."/>
            <person name="Sobral B.W."/>
            <person name="Xu Y."/>
            <person name="Huang S."/>
            <person name="Fei Z."/>
        </authorList>
    </citation>
    <scope>NUCLEOTIDE SEQUENCE [LARGE SCALE GENOMIC DNA]</scope>
    <source>
        <strain evidence="2">cv. 9930</strain>
    </source>
</reference>
<keyword evidence="2" id="KW-1185">Reference proteome</keyword>
<proteinExistence type="predicted"/>
<sequence>MNIREPDTQSERPTGCKQERIVIENIWEDRAEPNDGVGLQMTLLFFSSRAYRLRTSNFSIAQFYSLADSVSRARPFCDREIIRHSEAWLVKASTSSSSHVKGLKLAV</sequence>
<accession>A0A0A0LES7</accession>
<dbReference type="Gramene" id="KGN60505">
    <property type="protein sequence ID" value="KGN60505"/>
    <property type="gene ID" value="Csa_2G000140"/>
</dbReference>
<reference evidence="1 2" key="1">
    <citation type="journal article" date="2009" name="Nat. Genet.">
        <title>The genome of the cucumber, Cucumis sativus L.</title>
        <authorList>
            <person name="Huang S."/>
            <person name="Li R."/>
            <person name="Zhang Z."/>
            <person name="Li L."/>
            <person name="Gu X."/>
            <person name="Fan W."/>
            <person name="Lucas W.J."/>
            <person name="Wang X."/>
            <person name="Xie B."/>
            <person name="Ni P."/>
            <person name="Ren Y."/>
            <person name="Zhu H."/>
            <person name="Li J."/>
            <person name="Lin K."/>
            <person name="Jin W."/>
            <person name="Fei Z."/>
            <person name="Li G."/>
            <person name="Staub J."/>
            <person name="Kilian A."/>
            <person name="van der Vossen E.A."/>
            <person name="Wu Y."/>
            <person name="Guo J."/>
            <person name="He J."/>
            <person name="Jia Z."/>
            <person name="Ren Y."/>
            <person name="Tian G."/>
            <person name="Lu Y."/>
            <person name="Ruan J."/>
            <person name="Qian W."/>
            <person name="Wang M."/>
            <person name="Huang Q."/>
            <person name="Li B."/>
            <person name="Xuan Z."/>
            <person name="Cao J."/>
            <person name="Asan"/>
            <person name="Wu Z."/>
            <person name="Zhang J."/>
            <person name="Cai Q."/>
            <person name="Bai Y."/>
            <person name="Zhao B."/>
            <person name="Han Y."/>
            <person name="Li Y."/>
            <person name="Li X."/>
            <person name="Wang S."/>
            <person name="Shi Q."/>
            <person name="Liu S."/>
            <person name="Cho W.K."/>
            <person name="Kim J.Y."/>
            <person name="Xu Y."/>
            <person name="Heller-Uszynska K."/>
            <person name="Miao H."/>
            <person name="Cheng Z."/>
            <person name="Zhang S."/>
            <person name="Wu J."/>
            <person name="Yang Y."/>
            <person name="Kang H."/>
            <person name="Li M."/>
            <person name="Liang H."/>
            <person name="Ren X."/>
            <person name="Shi Z."/>
            <person name="Wen M."/>
            <person name="Jian M."/>
            <person name="Yang H."/>
            <person name="Zhang G."/>
            <person name="Yang Z."/>
            <person name="Chen R."/>
            <person name="Liu S."/>
            <person name="Li J."/>
            <person name="Ma L."/>
            <person name="Liu H."/>
            <person name="Zhou Y."/>
            <person name="Zhao J."/>
            <person name="Fang X."/>
            <person name="Li G."/>
            <person name="Fang L."/>
            <person name="Li Y."/>
            <person name="Liu D."/>
            <person name="Zheng H."/>
            <person name="Zhang Y."/>
            <person name="Qin N."/>
            <person name="Li Z."/>
            <person name="Yang G."/>
            <person name="Yang S."/>
            <person name="Bolund L."/>
            <person name="Kristiansen K."/>
            <person name="Zheng H."/>
            <person name="Li S."/>
            <person name="Zhang X."/>
            <person name="Yang H."/>
            <person name="Wang J."/>
            <person name="Sun R."/>
            <person name="Zhang B."/>
            <person name="Jiang S."/>
            <person name="Wang J."/>
            <person name="Du Y."/>
            <person name="Li S."/>
        </authorList>
    </citation>
    <scope>NUCLEOTIDE SEQUENCE [LARGE SCALE GENOMIC DNA]</scope>
    <source>
        <strain evidence="2">cv. 9930</strain>
    </source>
</reference>
<dbReference type="Proteomes" id="UP000029981">
    <property type="component" value="Chromosome 2"/>
</dbReference>
<dbReference type="EMBL" id="CM002923">
    <property type="protein sequence ID" value="KGN60505.1"/>
    <property type="molecule type" value="Genomic_DNA"/>
</dbReference>
<reference evidence="1 2" key="2">
    <citation type="journal article" date="2009" name="PLoS ONE">
        <title>An integrated genetic and cytogenetic map of the cucumber genome.</title>
        <authorList>
            <person name="Ren Y."/>
            <person name="Zhang Z."/>
            <person name="Liu J."/>
            <person name="Staub J.E."/>
            <person name="Han Y."/>
            <person name="Cheng Z."/>
            <person name="Li X."/>
            <person name="Lu J."/>
            <person name="Miao H."/>
            <person name="Kang H."/>
            <person name="Xie B."/>
            <person name="Gu X."/>
            <person name="Wang X."/>
            <person name="Du Y."/>
            <person name="Jin W."/>
            <person name="Huang S."/>
        </authorList>
    </citation>
    <scope>NUCLEOTIDE SEQUENCE [LARGE SCALE GENOMIC DNA]</scope>
    <source>
        <strain evidence="2">cv. 9930</strain>
    </source>
</reference>
<evidence type="ECO:0000313" key="1">
    <source>
        <dbReference type="EMBL" id="KGN60505.1"/>
    </source>
</evidence>
<dbReference type="AlphaFoldDB" id="A0A0A0LES7"/>
<protein>
    <submittedName>
        <fullName evidence="1">Uncharacterized protein</fullName>
    </submittedName>
</protein>
<dbReference type="eggNOG" id="KOG4197">
    <property type="taxonomic scope" value="Eukaryota"/>
</dbReference>
<gene>
    <name evidence="1" type="ORF">Csa_2G000140</name>
</gene>
<name>A0A0A0LES7_CUCSA</name>